<dbReference type="InterPro" id="IPR005195">
    <property type="entry name" value="Glyco_hydro_65_M"/>
</dbReference>
<protein>
    <submittedName>
        <fullName evidence="5">Glycoside hydrolase family 65 protein</fullName>
    </submittedName>
</protein>
<sequence length="768" mass="88539">MNLDYIIPNPWSILEEGFDPDQVKASESLFSIGNGAMGQRANFEEKYSGPTFQGSYIAGVYYPDKTRVGWWKNGYPEYFAKVLNAPNWIGINVSVNGEALDLHTCKKVDNFKRELNMKEGWLSRSFTATLQNDIEIEVTTKRFLSLDMDELGAINYSVKSLNSDATITYQPYLDSGITNEDTNWDDKFWDTLSVSQDNEKAFITAKTMKTGFHTCTFMASQLFINDNEVKIQPKVDKSETYISFSYAQKVNKGDTCSIHKFGGYTVDRNHQKDELIAAAKTVLDKAISAGFSNLLETQKQAWTKIWDMADITIEGDIKAQQGIRFNIFHLNQTYLGTDATLNIGPKGFTGEKYGGSTYWDTEAYCIPFYMATKDQSVARNLLTYRYKHLEKAIENAEKLGFSNGAALYPMVTMNGEECHNEWEITFEEIHRNGAIAFAIFNYYRYTGDFSYIPEMGLEVLIGIARFWHQRATFSADKNKYVILGVTGPNEYENNVNNNWYTNYIAQWCINYALDNIEKVKEGYEDDYMRIVGKTRITHTELASWKKIADNMFFPYDEERNIYLQQDGFLDKELITVADLDQSQRPINQKWSWDRILRSPYIKQADTLQGMYFFEDQFTTEELERHFDFYEPFTVHESSLSPCVHSIQAAKLDRMEQAYTFYLRTSRLDLDDYNHEVHEGLHITSMAGTWMSIVEGFGGMRVKNDTLTFEPKIPEQWEAYSFKVNFRNQILKVNVSQNETQFELEGDAELQIMVNGKTVTISPNNLVTV</sequence>
<dbReference type="NCBIfam" id="NF010380">
    <property type="entry name" value="PRK13807.1"/>
    <property type="match status" value="1"/>
</dbReference>
<dbReference type="Gene3D" id="2.60.420.10">
    <property type="entry name" value="Maltose phosphorylase, domain 3"/>
    <property type="match status" value="1"/>
</dbReference>
<dbReference type="EMBL" id="JBHLTQ010000001">
    <property type="protein sequence ID" value="MFC0603077.1"/>
    <property type="molecule type" value="Genomic_DNA"/>
</dbReference>
<dbReference type="RefSeq" id="WP_386058256.1">
    <property type="nucleotide sequence ID" value="NZ_JBHLTQ010000001.1"/>
</dbReference>
<name>A0ABV6Q4A6_9FLAO</name>
<dbReference type="Pfam" id="PF03636">
    <property type="entry name" value="Glyco_hydro_65N"/>
    <property type="match status" value="1"/>
</dbReference>
<proteinExistence type="inferred from homology"/>
<dbReference type="Pfam" id="PF03633">
    <property type="entry name" value="Glyco_hydro_65C"/>
    <property type="match status" value="1"/>
</dbReference>
<feature type="domain" description="Glycoside hydrolase family 65 N-terminal" evidence="4">
    <location>
        <begin position="15"/>
        <end position="267"/>
    </location>
</feature>
<comment type="similarity">
    <text evidence="1">Belongs to the glycosyl hydrolase 65 family.</text>
</comment>
<evidence type="ECO:0000313" key="6">
    <source>
        <dbReference type="Proteomes" id="UP001589832"/>
    </source>
</evidence>
<evidence type="ECO:0000259" key="3">
    <source>
        <dbReference type="Pfam" id="PF03633"/>
    </source>
</evidence>
<feature type="domain" description="Glycoside hydrolase family 65 C-terminal" evidence="3">
    <location>
        <begin position="699"/>
        <end position="759"/>
    </location>
</feature>
<dbReference type="PANTHER" id="PTHR11051">
    <property type="entry name" value="GLYCOSYL HYDROLASE-RELATED"/>
    <property type="match status" value="1"/>
</dbReference>
<keyword evidence="5" id="KW-0378">Hydrolase</keyword>
<evidence type="ECO:0000259" key="4">
    <source>
        <dbReference type="Pfam" id="PF03636"/>
    </source>
</evidence>
<evidence type="ECO:0000256" key="1">
    <source>
        <dbReference type="ARBA" id="ARBA00006768"/>
    </source>
</evidence>
<dbReference type="PANTHER" id="PTHR11051:SF14">
    <property type="entry name" value="MALTOSE PHOSPHORYLASE"/>
    <property type="match status" value="1"/>
</dbReference>
<organism evidence="5 6">
    <name type="scientific">Winogradskyella pulchriflava</name>
    <dbReference type="NCBI Taxonomy" id="1110688"/>
    <lineage>
        <taxon>Bacteria</taxon>
        <taxon>Pseudomonadati</taxon>
        <taxon>Bacteroidota</taxon>
        <taxon>Flavobacteriia</taxon>
        <taxon>Flavobacteriales</taxon>
        <taxon>Flavobacteriaceae</taxon>
        <taxon>Winogradskyella</taxon>
    </lineage>
</organism>
<feature type="domain" description="Glycoside hydrolase family 65 central catalytic" evidence="2">
    <location>
        <begin position="324"/>
        <end position="690"/>
    </location>
</feature>
<dbReference type="InterPro" id="IPR017045">
    <property type="entry name" value="Malt_Pase/Glycosyl_Hdrlase"/>
</dbReference>
<dbReference type="InterPro" id="IPR008928">
    <property type="entry name" value="6-hairpin_glycosidase_sf"/>
</dbReference>
<dbReference type="InterPro" id="IPR005194">
    <property type="entry name" value="Glyco_hydro_65_C"/>
</dbReference>
<dbReference type="Proteomes" id="UP001589832">
    <property type="component" value="Unassembled WGS sequence"/>
</dbReference>
<comment type="caution">
    <text evidence="5">The sequence shown here is derived from an EMBL/GenBank/DDBJ whole genome shotgun (WGS) entry which is preliminary data.</text>
</comment>
<dbReference type="Gene3D" id="1.50.10.10">
    <property type="match status" value="1"/>
</dbReference>
<dbReference type="GO" id="GO:0016787">
    <property type="term" value="F:hydrolase activity"/>
    <property type="evidence" value="ECO:0007669"/>
    <property type="project" value="UniProtKB-KW"/>
</dbReference>
<dbReference type="PIRSF" id="PIRSF036289">
    <property type="entry name" value="Glycosyl_hydrolase_malt_phosph"/>
    <property type="match status" value="1"/>
</dbReference>
<dbReference type="InterPro" id="IPR037018">
    <property type="entry name" value="GH65_N"/>
</dbReference>
<dbReference type="Pfam" id="PF03632">
    <property type="entry name" value="Glyco_hydro_65m"/>
    <property type="match status" value="1"/>
</dbReference>
<evidence type="ECO:0000313" key="5">
    <source>
        <dbReference type="EMBL" id="MFC0603077.1"/>
    </source>
</evidence>
<dbReference type="InterPro" id="IPR012341">
    <property type="entry name" value="6hp_glycosidase-like_sf"/>
</dbReference>
<dbReference type="InterPro" id="IPR005196">
    <property type="entry name" value="Glyco_hydro_65_N"/>
</dbReference>
<reference evidence="5 6" key="1">
    <citation type="submission" date="2024-09" db="EMBL/GenBank/DDBJ databases">
        <authorList>
            <person name="Sun Q."/>
            <person name="Mori K."/>
        </authorList>
    </citation>
    <scope>NUCLEOTIDE SEQUENCE [LARGE SCALE GENOMIC DNA]</scope>
    <source>
        <strain evidence="5 6">NCAIM B.02481</strain>
    </source>
</reference>
<gene>
    <name evidence="5" type="ORF">ACFFGA_00800</name>
</gene>
<evidence type="ECO:0000259" key="2">
    <source>
        <dbReference type="Pfam" id="PF03632"/>
    </source>
</evidence>
<keyword evidence="6" id="KW-1185">Reference proteome</keyword>
<accession>A0ABV6Q4A6</accession>
<dbReference type="SUPFAM" id="SSF74650">
    <property type="entry name" value="Galactose mutarotase-like"/>
    <property type="match status" value="1"/>
</dbReference>
<dbReference type="InterPro" id="IPR011013">
    <property type="entry name" value="Gal_mutarotase_sf_dom"/>
</dbReference>
<dbReference type="Gene3D" id="2.70.98.40">
    <property type="entry name" value="Glycoside hydrolase, family 65, N-terminal domain"/>
    <property type="match status" value="1"/>
</dbReference>
<dbReference type="SUPFAM" id="SSF48208">
    <property type="entry name" value="Six-hairpin glycosidases"/>
    <property type="match status" value="1"/>
</dbReference>